<evidence type="ECO:0000256" key="12">
    <source>
        <dbReference type="RuleBase" id="RU363038"/>
    </source>
</evidence>
<evidence type="ECO:0000256" key="2">
    <source>
        <dbReference type="ARBA" id="ARBA00005594"/>
    </source>
</evidence>
<dbReference type="FunFam" id="3.40.50.620:FF:000116">
    <property type="entry name" value="Arginine--tRNA ligase"/>
    <property type="match status" value="1"/>
</dbReference>
<dbReference type="CDD" id="cd00671">
    <property type="entry name" value="ArgRS_core"/>
    <property type="match status" value="1"/>
</dbReference>
<sequence>MSFKSEIEQAVRKQAKKLFDLESEPSLEHPKNEDFGDYATGVSLTIASELKADSLEIAHQLKESLIAQLPTDLIDRVEVVSPGFINFWLAPETLVKEVNRINKLKGDYGKTDIGKGKTVLVDYSSPNIAKPFGVGHLRSTIIGQALYNLYSFAGWKAVGENYLGDWGTQFGKLIYAVLKWGDLQKLARAGRIKELEKLYVKFHQEAEKDPSLEEKAREWFKRLEDGDKEAMGLWKKFREWSIVEFERIYKLLGMKFDKMIGESFFVTQAYQVIKEAKAKGVAIESEGALVIPFPEEAKLPPLILLKSDEATTYESRDLAAIKVRKKKYHPDLFLYETGVEQALRFRQLFLAAQMLGYGTANQFVHIGHGLYRLPEGKISTRLGRTVHLEEVLEEAISKARKIVEEKSPSWRTSSQKEKVSKAVGIGAVKYNDLSRHYSTEVIFDWGKMLSLEGNSAPYLQYTYARAKSVLRKAKVKKITSITQLLNNSITDAELPLLRFIYRFPEVVEEAVVTYSPNLLCNFLFDLAQRFNRFYDRVPILKAESSEVRALRLGLTAAVAQVIKTGLTLLGIETLEKL</sequence>
<dbReference type="PANTHER" id="PTHR11956">
    <property type="entry name" value="ARGINYL-TRNA SYNTHETASE"/>
    <property type="match status" value="1"/>
</dbReference>
<evidence type="ECO:0000256" key="4">
    <source>
        <dbReference type="ARBA" id="ARBA00022490"/>
    </source>
</evidence>
<evidence type="ECO:0000256" key="6">
    <source>
        <dbReference type="ARBA" id="ARBA00022741"/>
    </source>
</evidence>
<dbReference type="InterPro" id="IPR001278">
    <property type="entry name" value="Arg-tRNA-ligase"/>
</dbReference>
<dbReference type="FunFam" id="1.10.730.10:FF:000006">
    <property type="entry name" value="Arginyl-tRNA synthetase 2, mitochondrial"/>
    <property type="match status" value="1"/>
</dbReference>
<evidence type="ECO:0000256" key="9">
    <source>
        <dbReference type="ARBA" id="ARBA00023146"/>
    </source>
</evidence>
<feature type="short sequence motif" description="'HIGH' region" evidence="11">
    <location>
        <begin position="126"/>
        <end position="136"/>
    </location>
</feature>
<keyword evidence="9 11" id="KW-0030">Aminoacyl-tRNA synthetase</keyword>
<keyword evidence="4 11" id="KW-0963">Cytoplasm</keyword>
<keyword evidence="5 11" id="KW-0436">Ligase</keyword>
<dbReference type="EC" id="6.1.1.19" evidence="11"/>
<evidence type="ECO:0000256" key="10">
    <source>
        <dbReference type="ARBA" id="ARBA00049339"/>
    </source>
</evidence>
<evidence type="ECO:0000313" key="15">
    <source>
        <dbReference type="EMBL" id="PJC23034.1"/>
    </source>
</evidence>
<evidence type="ECO:0000256" key="5">
    <source>
        <dbReference type="ARBA" id="ARBA00022598"/>
    </source>
</evidence>
<evidence type="ECO:0000256" key="1">
    <source>
        <dbReference type="ARBA" id="ARBA00004496"/>
    </source>
</evidence>
<gene>
    <name evidence="11" type="primary">argS</name>
    <name evidence="15" type="ORF">CO059_00845</name>
</gene>
<dbReference type="Proteomes" id="UP000228781">
    <property type="component" value="Unassembled WGS sequence"/>
</dbReference>
<dbReference type="NCBIfam" id="TIGR00456">
    <property type="entry name" value="argS"/>
    <property type="match status" value="1"/>
</dbReference>
<dbReference type="InterPro" id="IPR036695">
    <property type="entry name" value="Arg-tRNA-synth_N_sf"/>
</dbReference>
<dbReference type="AlphaFoldDB" id="A0A2M8EJX8"/>
<comment type="similarity">
    <text evidence="2 11 12">Belongs to the class-I aminoacyl-tRNA synthetase family.</text>
</comment>
<evidence type="ECO:0000256" key="11">
    <source>
        <dbReference type="HAMAP-Rule" id="MF_00123"/>
    </source>
</evidence>
<dbReference type="SUPFAM" id="SSF52374">
    <property type="entry name" value="Nucleotidylyl transferase"/>
    <property type="match status" value="1"/>
</dbReference>
<evidence type="ECO:0000313" key="16">
    <source>
        <dbReference type="Proteomes" id="UP000228781"/>
    </source>
</evidence>
<dbReference type="PRINTS" id="PR01038">
    <property type="entry name" value="TRNASYNTHARG"/>
</dbReference>
<evidence type="ECO:0000256" key="3">
    <source>
        <dbReference type="ARBA" id="ARBA00011245"/>
    </source>
</evidence>
<dbReference type="PANTHER" id="PTHR11956:SF5">
    <property type="entry name" value="ARGININE--TRNA LIGASE, CYTOPLASMIC"/>
    <property type="match status" value="1"/>
</dbReference>
<protein>
    <recommendedName>
        <fullName evidence="11">Arginine--tRNA ligase</fullName>
        <ecNumber evidence="11">6.1.1.19</ecNumber>
    </recommendedName>
    <alternativeName>
        <fullName evidence="11">Arginyl-tRNA synthetase</fullName>
        <shortName evidence="11">ArgRS</shortName>
    </alternativeName>
</protein>
<dbReference type="GO" id="GO:0006420">
    <property type="term" value="P:arginyl-tRNA aminoacylation"/>
    <property type="evidence" value="ECO:0007669"/>
    <property type="project" value="UniProtKB-UniRule"/>
</dbReference>
<proteinExistence type="inferred from homology"/>
<dbReference type="Gene3D" id="3.40.50.620">
    <property type="entry name" value="HUPs"/>
    <property type="match status" value="1"/>
</dbReference>
<dbReference type="SMART" id="SM00836">
    <property type="entry name" value="DALR_1"/>
    <property type="match status" value="1"/>
</dbReference>
<dbReference type="Pfam" id="PF05746">
    <property type="entry name" value="DALR_1"/>
    <property type="match status" value="1"/>
</dbReference>
<dbReference type="GO" id="GO:0004814">
    <property type="term" value="F:arginine-tRNA ligase activity"/>
    <property type="evidence" value="ECO:0007669"/>
    <property type="project" value="UniProtKB-UniRule"/>
</dbReference>
<evidence type="ECO:0000256" key="8">
    <source>
        <dbReference type="ARBA" id="ARBA00022917"/>
    </source>
</evidence>
<dbReference type="SUPFAM" id="SSF47323">
    <property type="entry name" value="Anticodon-binding domain of a subclass of class I aminoacyl-tRNA synthetases"/>
    <property type="match status" value="1"/>
</dbReference>
<dbReference type="InterPro" id="IPR014729">
    <property type="entry name" value="Rossmann-like_a/b/a_fold"/>
</dbReference>
<dbReference type="Gene3D" id="1.10.730.10">
    <property type="entry name" value="Isoleucyl-tRNA Synthetase, Domain 1"/>
    <property type="match status" value="1"/>
</dbReference>
<name>A0A2M8EJX8_UNCKA</name>
<evidence type="ECO:0000259" key="13">
    <source>
        <dbReference type="SMART" id="SM00836"/>
    </source>
</evidence>
<dbReference type="SUPFAM" id="SSF55190">
    <property type="entry name" value="Arginyl-tRNA synthetase (ArgRS), N-terminal 'additional' domain"/>
    <property type="match status" value="1"/>
</dbReference>
<dbReference type="InterPro" id="IPR035684">
    <property type="entry name" value="ArgRS_core"/>
</dbReference>
<keyword evidence="6 11" id="KW-0547">Nucleotide-binding</keyword>
<reference evidence="16" key="1">
    <citation type="submission" date="2017-09" db="EMBL/GenBank/DDBJ databases">
        <title>Depth-based differentiation of microbial function through sediment-hosted aquifers and enrichment of novel symbionts in the deep terrestrial subsurface.</title>
        <authorList>
            <person name="Probst A.J."/>
            <person name="Ladd B."/>
            <person name="Jarett J.K."/>
            <person name="Geller-Mcgrath D.E."/>
            <person name="Sieber C.M.K."/>
            <person name="Emerson J.B."/>
            <person name="Anantharaman K."/>
            <person name="Thomas B.C."/>
            <person name="Malmstrom R."/>
            <person name="Stieglmeier M."/>
            <person name="Klingl A."/>
            <person name="Woyke T."/>
            <person name="Ryan C.M."/>
            <person name="Banfield J.F."/>
        </authorList>
    </citation>
    <scope>NUCLEOTIDE SEQUENCE [LARGE SCALE GENOMIC DNA]</scope>
</reference>
<dbReference type="EMBL" id="PFSK01000012">
    <property type="protein sequence ID" value="PJC23034.1"/>
    <property type="molecule type" value="Genomic_DNA"/>
</dbReference>
<accession>A0A2M8EJX8</accession>
<dbReference type="Gene3D" id="3.30.1360.70">
    <property type="entry name" value="Arginyl tRNA synthetase N-terminal domain"/>
    <property type="match status" value="1"/>
</dbReference>
<comment type="subcellular location">
    <subcellularLocation>
        <location evidence="1 11">Cytoplasm</location>
    </subcellularLocation>
</comment>
<feature type="domain" description="Arginyl tRNA synthetase N-terminal" evidence="14">
    <location>
        <begin position="1"/>
        <end position="89"/>
    </location>
</feature>
<dbReference type="GO" id="GO:0005737">
    <property type="term" value="C:cytoplasm"/>
    <property type="evidence" value="ECO:0007669"/>
    <property type="project" value="UniProtKB-SubCell"/>
</dbReference>
<dbReference type="InterPro" id="IPR008909">
    <property type="entry name" value="DALR_anticod-bd"/>
</dbReference>
<comment type="catalytic activity">
    <reaction evidence="10 11">
        <text>tRNA(Arg) + L-arginine + ATP = L-arginyl-tRNA(Arg) + AMP + diphosphate</text>
        <dbReference type="Rhea" id="RHEA:20301"/>
        <dbReference type="Rhea" id="RHEA-COMP:9658"/>
        <dbReference type="Rhea" id="RHEA-COMP:9673"/>
        <dbReference type="ChEBI" id="CHEBI:30616"/>
        <dbReference type="ChEBI" id="CHEBI:32682"/>
        <dbReference type="ChEBI" id="CHEBI:33019"/>
        <dbReference type="ChEBI" id="CHEBI:78442"/>
        <dbReference type="ChEBI" id="CHEBI:78513"/>
        <dbReference type="ChEBI" id="CHEBI:456215"/>
        <dbReference type="EC" id="6.1.1.19"/>
    </reaction>
</comment>
<comment type="caution">
    <text evidence="15">The sequence shown here is derived from an EMBL/GenBank/DDBJ whole genome shotgun (WGS) entry which is preliminary data.</text>
</comment>
<organism evidence="15 16">
    <name type="scientific">candidate division WWE3 bacterium CG_4_9_14_0_2_um_filter_48_10</name>
    <dbReference type="NCBI Taxonomy" id="1975078"/>
    <lineage>
        <taxon>Bacteria</taxon>
        <taxon>Katanobacteria</taxon>
    </lineage>
</organism>
<evidence type="ECO:0000259" key="14">
    <source>
        <dbReference type="SMART" id="SM01016"/>
    </source>
</evidence>
<keyword evidence="8 11" id="KW-0648">Protein biosynthesis</keyword>
<feature type="domain" description="DALR anticodon binding" evidence="13">
    <location>
        <begin position="459"/>
        <end position="577"/>
    </location>
</feature>
<dbReference type="Pfam" id="PF00750">
    <property type="entry name" value="tRNA-synt_1d"/>
    <property type="match status" value="1"/>
</dbReference>
<dbReference type="Pfam" id="PF03485">
    <property type="entry name" value="Arg_tRNA_synt_N"/>
    <property type="match status" value="1"/>
</dbReference>
<dbReference type="SMART" id="SM01016">
    <property type="entry name" value="Arg_tRNA_synt_N"/>
    <property type="match status" value="1"/>
</dbReference>
<dbReference type="HAMAP" id="MF_00123">
    <property type="entry name" value="Arg_tRNA_synth"/>
    <property type="match status" value="1"/>
</dbReference>
<dbReference type="GO" id="GO:0005524">
    <property type="term" value="F:ATP binding"/>
    <property type="evidence" value="ECO:0007669"/>
    <property type="project" value="UniProtKB-UniRule"/>
</dbReference>
<dbReference type="CDD" id="cd07956">
    <property type="entry name" value="Anticodon_Ia_Arg"/>
    <property type="match status" value="1"/>
</dbReference>
<keyword evidence="7 11" id="KW-0067">ATP-binding</keyword>
<comment type="subunit">
    <text evidence="3 11">Monomer.</text>
</comment>
<evidence type="ECO:0000256" key="7">
    <source>
        <dbReference type="ARBA" id="ARBA00022840"/>
    </source>
</evidence>
<dbReference type="InterPro" id="IPR009080">
    <property type="entry name" value="tRNAsynth_Ia_anticodon-bd"/>
</dbReference>
<dbReference type="InterPro" id="IPR005148">
    <property type="entry name" value="Arg-tRNA-synth_N"/>
</dbReference>